<dbReference type="PANTHER" id="PTHR30543">
    <property type="entry name" value="CHROMATE REDUCTASE"/>
    <property type="match status" value="1"/>
</dbReference>
<evidence type="ECO:0000313" key="3">
    <source>
        <dbReference type="Proteomes" id="UP000248863"/>
    </source>
</evidence>
<accession>A0A327KTC3</accession>
<feature type="domain" description="NADPH-dependent FMN reductase-like" evidence="1">
    <location>
        <begin position="21"/>
        <end position="164"/>
    </location>
</feature>
<dbReference type="SUPFAM" id="SSF52218">
    <property type="entry name" value="Flavoproteins"/>
    <property type="match status" value="1"/>
</dbReference>
<dbReference type="PANTHER" id="PTHR30543:SF21">
    <property type="entry name" value="NAD(P)H-DEPENDENT FMN REDUCTASE LOT6"/>
    <property type="match status" value="1"/>
</dbReference>
<evidence type="ECO:0000313" key="2">
    <source>
        <dbReference type="EMBL" id="RAI38638.1"/>
    </source>
</evidence>
<dbReference type="AlphaFoldDB" id="A0A327KTC3"/>
<protein>
    <submittedName>
        <fullName evidence="2">NADPH-dependent FMN reductase</fullName>
    </submittedName>
</protein>
<dbReference type="OrthoDB" id="9812295at2"/>
<dbReference type="InterPro" id="IPR029039">
    <property type="entry name" value="Flavoprotein-like_sf"/>
</dbReference>
<evidence type="ECO:0000259" key="1">
    <source>
        <dbReference type="Pfam" id="PF03358"/>
    </source>
</evidence>
<dbReference type="EMBL" id="NPEU01000115">
    <property type="protein sequence ID" value="RAI38638.1"/>
    <property type="molecule type" value="Genomic_DNA"/>
</dbReference>
<comment type="caution">
    <text evidence="2">The sequence shown here is derived from an EMBL/GenBank/DDBJ whole genome shotgun (WGS) entry which is preliminary data.</text>
</comment>
<sequence length="205" mass="22461">MGAGTPSPSTQPTSETLVTLRLHTIVASTRPGRVGPTVAQWFHHGAKAHGAFDAHLVDLADFALPVYDEPHHPRMQKYEKAHTKAWSDSVKAADAYVFVTPEYNFGPTPALLNALNYVYSEWNYKPAAFVSYGGISGGIRAVQMTKQILTTLKVMPILEAVVIPFVFPQIKDGVFTPNDIQTAAVKEVLDELHKWAGALKPLRTP</sequence>
<reference evidence="2 3" key="1">
    <citation type="submission" date="2017-07" db="EMBL/GenBank/DDBJ databases">
        <title>Draft Genome Sequences of Select Purple Nonsulfur Bacteria.</title>
        <authorList>
            <person name="Lasarre B."/>
            <person name="Mckinlay J.B."/>
        </authorList>
    </citation>
    <scope>NUCLEOTIDE SEQUENCE [LARGE SCALE GENOMIC DNA]</scope>
    <source>
        <strain evidence="2 3">DSM 11907</strain>
    </source>
</reference>
<gene>
    <name evidence="2" type="ORF">CH338_12055</name>
</gene>
<organism evidence="2 3">
    <name type="scientific">Rhodoplanes elegans</name>
    <dbReference type="NCBI Taxonomy" id="29408"/>
    <lineage>
        <taxon>Bacteria</taxon>
        <taxon>Pseudomonadati</taxon>
        <taxon>Pseudomonadota</taxon>
        <taxon>Alphaproteobacteria</taxon>
        <taxon>Hyphomicrobiales</taxon>
        <taxon>Nitrobacteraceae</taxon>
        <taxon>Rhodoplanes</taxon>
    </lineage>
</organism>
<keyword evidence="3" id="KW-1185">Reference proteome</keyword>
<dbReference type="Gene3D" id="3.40.50.360">
    <property type="match status" value="1"/>
</dbReference>
<proteinExistence type="predicted"/>
<name>A0A327KTC3_9BRAD</name>
<dbReference type="GO" id="GO:0010181">
    <property type="term" value="F:FMN binding"/>
    <property type="evidence" value="ECO:0007669"/>
    <property type="project" value="TreeGrafter"/>
</dbReference>
<dbReference type="GO" id="GO:0016491">
    <property type="term" value="F:oxidoreductase activity"/>
    <property type="evidence" value="ECO:0007669"/>
    <property type="project" value="InterPro"/>
</dbReference>
<dbReference type="InterPro" id="IPR005025">
    <property type="entry name" value="FMN_Rdtase-like_dom"/>
</dbReference>
<dbReference type="GO" id="GO:0005829">
    <property type="term" value="C:cytosol"/>
    <property type="evidence" value="ECO:0007669"/>
    <property type="project" value="TreeGrafter"/>
</dbReference>
<dbReference type="Pfam" id="PF03358">
    <property type="entry name" value="FMN_red"/>
    <property type="match status" value="1"/>
</dbReference>
<dbReference type="InterPro" id="IPR050712">
    <property type="entry name" value="NAD(P)H-dep_reductase"/>
</dbReference>
<dbReference type="Proteomes" id="UP000248863">
    <property type="component" value="Unassembled WGS sequence"/>
</dbReference>